<feature type="transmembrane region" description="Helical" evidence="1">
    <location>
        <begin position="16"/>
        <end position="38"/>
    </location>
</feature>
<sequence>MGLAIDAFVKGGSPRWAYLAGFLAGGAVLSGCGGWLLATVRVGVGLALSATDGAGDADRYLDEAESFGRFGAGVFAVQSTVQLPVESAEDLPNLRKLLRSGMRTLSQVEPQAASVGLLFQGRQHVGFHVGRWLNVAGRGVDLYTDIRDGGGASHLRAVRLGPSPHGRPRDLDLALYRREEDGDLTGPETMSVEVFGTELDSPAEGPVCLAVNLNAPVDDASFIGPVLASARTENATAVVVAALPGRSGAPTRALGPSTKEYESTVAAIIAVARKLPAAPGLLYLKGPAVISVALGRYLHDTGWLPMRYTPGTPGTYTRYTTEP</sequence>
<dbReference type="AlphaFoldDB" id="A0A365HCJ2"/>
<keyword evidence="1" id="KW-1133">Transmembrane helix</keyword>
<gene>
    <name evidence="2" type="ORF">DPM19_01420</name>
</gene>
<organism evidence="2 3">
    <name type="scientific">Actinomadura craniellae</name>
    <dbReference type="NCBI Taxonomy" id="2231787"/>
    <lineage>
        <taxon>Bacteria</taxon>
        <taxon>Bacillati</taxon>
        <taxon>Actinomycetota</taxon>
        <taxon>Actinomycetes</taxon>
        <taxon>Streptosporangiales</taxon>
        <taxon>Thermomonosporaceae</taxon>
        <taxon>Actinomadura</taxon>
    </lineage>
</organism>
<comment type="caution">
    <text evidence="2">The sequence shown here is derived from an EMBL/GenBank/DDBJ whole genome shotgun (WGS) entry which is preliminary data.</text>
</comment>
<evidence type="ECO:0000313" key="2">
    <source>
        <dbReference type="EMBL" id="RAY16854.1"/>
    </source>
</evidence>
<keyword evidence="1" id="KW-0812">Transmembrane</keyword>
<proteinExistence type="predicted"/>
<dbReference type="Proteomes" id="UP000251891">
    <property type="component" value="Unassembled WGS sequence"/>
</dbReference>
<evidence type="ECO:0000313" key="3">
    <source>
        <dbReference type="Proteomes" id="UP000251891"/>
    </source>
</evidence>
<accession>A0A365HCJ2</accession>
<dbReference type="EMBL" id="QLYX01000001">
    <property type="protein sequence ID" value="RAY16854.1"/>
    <property type="molecule type" value="Genomic_DNA"/>
</dbReference>
<keyword evidence="3" id="KW-1185">Reference proteome</keyword>
<evidence type="ECO:0000256" key="1">
    <source>
        <dbReference type="SAM" id="Phobius"/>
    </source>
</evidence>
<protein>
    <submittedName>
        <fullName evidence="2">Uncharacterized protein</fullName>
    </submittedName>
</protein>
<keyword evidence="1" id="KW-0472">Membrane</keyword>
<name>A0A365HCJ2_9ACTN</name>
<reference evidence="2 3" key="1">
    <citation type="submission" date="2018-06" db="EMBL/GenBank/DDBJ databases">
        <title>Actinomadura craniellae sp. nov. isolated from marine sponge Craniella sp.</title>
        <authorList>
            <person name="Li L."/>
            <person name="Xu Q.H."/>
            <person name="Lin H.W."/>
            <person name="Lu Y.H."/>
        </authorList>
    </citation>
    <scope>NUCLEOTIDE SEQUENCE [LARGE SCALE GENOMIC DNA]</scope>
    <source>
        <strain evidence="2 3">LHW63021</strain>
    </source>
</reference>